<evidence type="ECO:0000313" key="18">
    <source>
        <dbReference type="Proteomes" id="UP000239007"/>
    </source>
</evidence>
<comment type="pathway">
    <text evidence="6 14">Cofactor biosynthesis; adenosylcobalamin biosynthesis; adenosylcobalamin from cob(II)yrinate a,c-diamide: step 5/7.</text>
</comment>
<dbReference type="GO" id="GO:0005525">
    <property type="term" value="F:GTP binding"/>
    <property type="evidence" value="ECO:0007669"/>
    <property type="project" value="UniProtKB-UniRule"/>
</dbReference>
<dbReference type="InterPro" id="IPR003203">
    <property type="entry name" value="CobU/CobP"/>
</dbReference>
<dbReference type="Proteomes" id="UP000239007">
    <property type="component" value="Unassembled WGS sequence"/>
</dbReference>
<comment type="catalytic activity">
    <reaction evidence="3">
        <text>adenosylcob(III)inamide + GTP = adenosylcob(III)inamide phosphate + GDP + H(+)</text>
        <dbReference type="Rhea" id="RHEA:15765"/>
        <dbReference type="ChEBI" id="CHEBI:2480"/>
        <dbReference type="ChEBI" id="CHEBI:15378"/>
        <dbReference type="ChEBI" id="CHEBI:37565"/>
        <dbReference type="ChEBI" id="CHEBI:58189"/>
        <dbReference type="ChEBI" id="CHEBI:58502"/>
        <dbReference type="EC" id="2.7.1.156"/>
    </reaction>
</comment>
<dbReference type="PIRSF" id="PIRSF006135">
    <property type="entry name" value="CobU"/>
    <property type="match status" value="1"/>
</dbReference>
<feature type="binding site" evidence="16">
    <location>
        <position position="60"/>
    </location>
    <ligand>
        <name>GTP</name>
        <dbReference type="ChEBI" id="CHEBI:37565"/>
    </ligand>
</feature>
<evidence type="ECO:0000256" key="2">
    <source>
        <dbReference type="ARBA" id="ARBA00000711"/>
    </source>
</evidence>
<feature type="active site" description="GMP-histidine intermediate" evidence="15">
    <location>
        <position position="48"/>
    </location>
</feature>
<evidence type="ECO:0000256" key="10">
    <source>
        <dbReference type="ARBA" id="ARBA00022741"/>
    </source>
</evidence>
<organism evidence="17 18">
    <name type="scientific">Psychrosphaera saromensis</name>
    <dbReference type="NCBI Taxonomy" id="716813"/>
    <lineage>
        <taxon>Bacteria</taxon>
        <taxon>Pseudomonadati</taxon>
        <taxon>Pseudomonadota</taxon>
        <taxon>Gammaproteobacteria</taxon>
        <taxon>Alteromonadales</taxon>
        <taxon>Pseudoalteromonadaceae</taxon>
        <taxon>Psychrosphaera</taxon>
    </lineage>
</organism>
<evidence type="ECO:0000256" key="6">
    <source>
        <dbReference type="ARBA" id="ARBA00005159"/>
    </source>
</evidence>
<keyword evidence="12 14" id="KW-0067">ATP-binding</keyword>
<dbReference type="PANTHER" id="PTHR34848">
    <property type="match status" value="1"/>
</dbReference>
<dbReference type="Pfam" id="PF02283">
    <property type="entry name" value="CobU"/>
    <property type="match status" value="1"/>
</dbReference>
<evidence type="ECO:0000256" key="5">
    <source>
        <dbReference type="ARBA" id="ARBA00004692"/>
    </source>
</evidence>
<comment type="pathway">
    <text evidence="5 14">Cofactor biosynthesis; adenosylcobalamin biosynthesis; adenosylcobalamin from cob(II)yrinate a,c-diamide: step 6/7.</text>
</comment>
<evidence type="ECO:0000256" key="7">
    <source>
        <dbReference type="ARBA" id="ARBA00007490"/>
    </source>
</evidence>
<dbReference type="NCBIfam" id="NF004469">
    <property type="entry name" value="PRK05800.1"/>
    <property type="match status" value="1"/>
</dbReference>
<feature type="binding site" evidence="16">
    <location>
        <position position="82"/>
    </location>
    <ligand>
        <name>GTP</name>
        <dbReference type="ChEBI" id="CHEBI:37565"/>
    </ligand>
</feature>
<evidence type="ECO:0000256" key="9">
    <source>
        <dbReference type="ARBA" id="ARBA00022679"/>
    </source>
</evidence>
<dbReference type="GO" id="GO:0009236">
    <property type="term" value="P:cobalamin biosynthetic process"/>
    <property type="evidence" value="ECO:0007669"/>
    <property type="project" value="UniProtKB-UniRule"/>
</dbReference>
<comment type="function">
    <text evidence="4 14">Catalyzes ATP-dependent phosphorylation of adenosylcobinamide and addition of GMP to adenosylcobinamide phosphate.</text>
</comment>
<protein>
    <recommendedName>
        <fullName evidence="14">Bifunctional adenosylcobalamin biosynthesis protein</fullName>
        <ecNumber evidence="14">2.7.1.156</ecNumber>
        <ecNumber evidence="14">2.7.7.62</ecNumber>
    </recommendedName>
</protein>
<dbReference type="InterPro" id="IPR027417">
    <property type="entry name" value="P-loop_NTPase"/>
</dbReference>
<name>A0A2S7UZF3_9GAMM</name>
<dbReference type="GO" id="GO:0005524">
    <property type="term" value="F:ATP binding"/>
    <property type="evidence" value="ECO:0007669"/>
    <property type="project" value="UniProtKB-UniRule"/>
</dbReference>
<dbReference type="AlphaFoldDB" id="A0A2S7UZF3"/>
<evidence type="ECO:0000256" key="1">
    <source>
        <dbReference type="ARBA" id="ARBA00000312"/>
    </source>
</evidence>
<comment type="catalytic activity">
    <reaction evidence="2 14">
        <text>adenosylcob(III)inamide phosphate + GTP + H(+) = adenosylcob(III)inamide-GDP + diphosphate</text>
        <dbReference type="Rhea" id="RHEA:22712"/>
        <dbReference type="ChEBI" id="CHEBI:15378"/>
        <dbReference type="ChEBI" id="CHEBI:33019"/>
        <dbReference type="ChEBI" id="CHEBI:37565"/>
        <dbReference type="ChEBI" id="CHEBI:58502"/>
        <dbReference type="ChEBI" id="CHEBI:60487"/>
        <dbReference type="EC" id="2.7.7.62"/>
    </reaction>
</comment>
<comment type="similarity">
    <text evidence="7 14">Belongs to the CobU/CobP family.</text>
</comment>
<reference evidence="17 18" key="1">
    <citation type="submission" date="2016-12" db="EMBL/GenBank/DDBJ databases">
        <title>Diversity of luminous bacteria.</title>
        <authorList>
            <person name="Yoshizawa S."/>
            <person name="Kogure K."/>
        </authorList>
    </citation>
    <scope>NUCLEOTIDE SEQUENCE [LARGE SCALE GENOMIC DNA]</scope>
    <source>
        <strain evidence="17 18">SA4-48</strain>
    </source>
</reference>
<evidence type="ECO:0000256" key="8">
    <source>
        <dbReference type="ARBA" id="ARBA00022573"/>
    </source>
</evidence>
<dbReference type="EMBL" id="MSCH01000003">
    <property type="protein sequence ID" value="PQJ55108.1"/>
    <property type="molecule type" value="Genomic_DNA"/>
</dbReference>
<feature type="binding site" evidence="16">
    <location>
        <begin position="7"/>
        <end position="14"/>
    </location>
    <ligand>
        <name>GTP</name>
        <dbReference type="ChEBI" id="CHEBI:37565"/>
    </ligand>
</feature>
<dbReference type="EC" id="2.7.7.62" evidence="14"/>
<dbReference type="GO" id="GO:0008820">
    <property type="term" value="F:cobinamide phosphate guanylyltransferase activity"/>
    <property type="evidence" value="ECO:0007669"/>
    <property type="project" value="UniProtKB-UniRule"/>
</dbReference>
<feature type="binding site" evidence="16">
    <location>
        <begin position="32"/>
        <end position="34"/>
    </location>
    <ligand>
        <name>GTP</name>
        <dbReference type="ChEBI" id="CHEBI:37565"/>
    </ligand>
</feature>
<evidence type="ECO:0000256" key="12">
    <source>
        <dbReference type="ARBA" id="ARBA00022840"/>
    </source>
</evidence>
<keyword evidence="13 14" id="KW-0342">GTP-binding</keyword>
<dbReference type="UniPathway" id="UPA00148">
    <property type="reaction ID" value="UER00236"/>
</dbReference>
<sequence length="193" mass="21277">MIQFVLGGARSGKSRLAEGLAQESGLQVHYIATAENNDAEMDARITQHQYDRPTHWLLTEEPLNLAQAIEHAMNTDTCVLVDCLTLWVSNWLCSKQSDQWQAQKQNLLVVLQKAAEAKCQVILVSNEVGHGIVPLGELSRSFVDESGWLHQEIAKIAHRVEFVMAGLPLTLKQIDMTNSSACKSSAVQLGATK</sequence>
<gene>
    <name evidence="17" type="ORF">BTO11_01475</name>
</gene>
<evidence type="ECO:0000256" key="14">
    <source>
        <dbReference type="PIRNR" id="PIRNR006135"/>
    </source>
</evidence>
<keyword evidence="10 14" id="KW-0547">Nucleotide-binding</keyword>
<dbReference type="GO" id="GO:0043752">
    <property type="term" value="F:adenosylcobinamide kinase activity"/>
    <property type="evidence" value="ECO:0007669"/>
    <property type="project" value="UniProtKB-EC"/>
</dbReference>
<evidence type="ECO:0000256" key="13">
    <source>
        <dbReference type="ARBA" id="ARBA00023134"/>
    </source>
</evidence>
<evidence type="ECO:0000256" key="15">
    <source>
        <dbReference type="PIRSR" id="PIRSR006135-1"/>
    </source>
</evidence>
<dbReference type="Gene3D" id="3.40.50.300">
    <property type="entry name" value="P-loop containing nucleotide triphosphate hydrolases"/>
    <property type="match status" value="1"/>
</dbReference>
<comment type="caution">
    <text evidence="17">The sequence shown here is derived from an EMBL/GenBank/DDBJ whole genome shotgun (WGS) entry which is preliminary data.</text>
</comment>
<evidence type="ECO:0000313" key="17">
    <source>
        <dbReference type="EMBL" id="PQJ55108.1"/>
    </source>
</evidence>
<dbReference type="SUPFAM" id="SSF52540">
    <property type="entry name" value="P-loop containing nucleoside triphosphate hydrolases"/>
    <property type="match status" value="1"/>
</dbReference>
<dbReference type="EC" id="2.7.1.156" evidence="14"/>
<dbReference type="CDD" id="cd00544">
    <property type="entry name" value="CobU"/>
    <property type="match status" value="1"/>
</dbReference>
<keyword evidence="8 14" id="KW-0169">Cobalamin biosynthesis</keyword>
<keyword evidence="17" id="KW-0548">Nucleotidyltransferase</keyword>
<evidence type="ECO:0000256" key="4">
    <source>
        <dbReference type="ARBA" id="ARBA00003889"/>
    </source>
</evidence>
<comment type="catalytic activity">
    <reaction evidence="1 14">
        <text>adenosylcob(III)inamide + ATP = adenosylcob(III)inamide phosphate + ADP + H(+)</text>
        <dbReference type="Rhea" id="RHEA:15769"/>
        <dbReference type="ChEBI" id="CHEBI:2480"/>
        <dbReference type="ChEBI" id="CHEBI:15378"/>
        <dbReference type="ChEBI" id="CHEBI:30616"/>
        <dbReference type="ChEBI" id="CHEBI:58502"/>
        <dbReference type="ChEBI" id="CHEBI:456216"/>
        <dbReference type="EC" id="2.7.1.156"/>
    </reaction>
</comment>
<keyword evidence="9 14" id="KW-0808">Transferase</keyword>
<accession>A0A2S7UZF3</accession>
<evidence type="ECO:0000256" key="16">
    <source>
        <dbReference type="PIRSR" id="PIRSR006135-2"/>
    </source>
</evidence>
<evidence type="ECO:0000256" key="11">
    <source>
        <dbReference type="ARBA" id="ARBA00022777"/>
    </source>
</evidence>
<evidence type="ECO:0000256" key="3">
    <source>
        <dbReference type="ARBA" id="ARBA00001522"/>
    </source>
</evidence>
<proteinExistence type="inferred from homology"/>
<keyword evidence="18" id="KW-1185">Reference proteome</keyword>
<dbReference type="PANTHER" id="PTHR34848:SF1">
    <property type="entry name" value="BIFUNCTIONAL ADENOSYLCOBALAMIN BIOSYNTHESIS PROTEIN COBU"/>
    <property type="match status" value="1"/>
</dbReference>
<keyword evidence="11 14" id="KW-0418">Kinase</keyword>